<name>A0AAW3TPC7_9SPHN</name>
<reference evidence="1 2" key="1">
    <citation type="submission" date="2020-08" db="EMBL/GenBank/DDBJ databases">
        <title>Genomic Encyclopedia of Type Strains, Phase IV (KMG-IV): sequencing the most valuable type-strain genomes for metagenomic binning, comparative biology and taxonomic classification.</title>
        <authorList>
            <person name="Goeker M."/>
        </authorList>
    </citation>
    <scope>NUCLEOTIDE SEQUENCE [LARGE SCALE GENOMIC DNA]</scope>
    <source>
        <strain evidence="1 2">DSM 15581</strain>
    </source>
</reference>
<proteinExistence type="predicted"/>
<accession>A0AAW3TPC7</accession>
<dbReference type="EMBL" id="JACIDB010000002">
    <property type="protein sequence ID" value="MBB3875003.1"/>
    <property type="molecule type" value="Genomic_DNA"/>
</dbReference>
<organism evidence="1 2">
    <name type="scientific">Sphingomonas aquatilis</name>
    <dbReference type="NCBI Taxonomy" id="93063"/>
    <lineage>
        <taxon>Bacteria</taxon>
        <taxon>Pseudomonadati</taxon>
        <taxon>Pseudomonadota</taxon>
        <taxon>Alphaproteobacteria</taxon>
        <taxon>Sphingomonadales</taxon>
        <taxon>Sphingomonadaceae</taxon>
        <taxon>Sphingomonas</taxon>
    </lineage>
</organism>
<comment type="caution">
    <text evidence="1">The sequence shown here is derived from an EMBL/GenBank/DDBJ whole genome shotgun (WGS) entry which is preliminary data.</text>
</comment>
<protein>
    <submittedName>
        <fullName evidence="1">Ketosteroid isomerase-like protein</fullName>
    </submittedName>
</protein>
<keyword evidence="1" id="KW-0413">Isomerase</keyword>
<keyword evidence="2" id="KW-1185">Reference proteome</keyword>
<dbReference type="RefSeq" id="WP_167509754.1">
    <property type="nucleotide sequence ID" value="NZ_JACIDB010000002.1"/>
</dbReference>
<dbReference type="AlphaFoldDB" id="A0AAW3TPC7"/>
<dbReference type="Proteomes" id="UP000528945">
    <property type="component" value="Unassembled WGS sequence"/>
</dbReference>
<evidence type="ECO:0000313" key="1">
    <source>
        <dbReference type="EMBL" id="MBB3875003.1"/>
    </source>
</evidence>
<dbReference type="GO" id="GO:0016853">
    <property type="term" value="F:isomerase activity"/>
    <property type="evidence" value="ECO:0007669"/>
    <property type="project" value="UniProtKB-KW"/>
</dbReference>
<sequence>MDGPLPGDIEAGFRRADVRLRRLLASQDLRNLDNGYIFVLRSEGGQIVAWATPVAA</sequence>
<gene>
    <name evidence="1" type="ORF">GGR47_001238</name>
</gene>
<evidence type="ECO:0000313" key="2">
    <source>
        <dbReference type="Proteomes" id="UP000528945"/>
    </source>
</evidence>